<comment type="caution">
    <text evidence="1">The sequence shown here is derived from an EMBL/GenBank/DDBJ whole genome shotgun (WGS) entry which is preliminary data.</text>
</comment>
<organism evidence="1 2">
    <name type="scientific">Qipengyuania benthica</name>
    <dbReference type="NCBI Taxonomy" id="3067651"/>
    <lineage>
        <taxon>Bacteria</taxon>
        <taxon>Pseudomonadati</taxon>
        <taxon>Pseudomonadota</taxon>
        <taxon>Alphaproteobacteria</taxon>
        <taxon>Sphingomonadales</taxon>
        <taxon>Erythrobacteraceae</taxon>
        <taxon>Qipengyuania</taxon>
    </lineage>
</organism>
<sequence>MSAANRSQQGEFERIVKLDRLPREPLRIEADEAERAALARRFAIDGVHSLEAEVHFVPEGTIVTATGRLTAEIDQLCAISGEPFRNRIDEPLSMRFVPASEEPEFDPEEEIELDSSEPDEIYYEGQAFDLGEAVAQSFGLAIDPYAEGPDAGTTREKAGLLDAAPSGPFAALAALKKD</sequence>
<reference evidence="1 2" key="1">
    <citation type="submission" date="2023-08" db="EMBL/GenBank/DDBJ databases">
        <title>genomic of DY56.</title>
        <authorList>
            <person name="Wang Y."/>
        </authorList>
    </citation>
    <scope>NUCLEOTIDE SEQUENCE [LARGE SCALE GENOMIC DNA]</scope>
    <source>
        <strain evidence="1 2">DY56-A-20</strain>
    </source>
</reference>
<accession>A0ABT9H583</accession>
<evidence type="ECO:0000313" key="1">
    <source>
        <dbReference type="EMBL" id="MDP4538476.1"/>
    </source>
</evidence>
<dbReference type="RefSeq" id="WP_305928608.1">
    <property type="nucleotide sequence ID" value="NZ_JAVAIL010000001.1"/>
</dbReference>
<gene>
    <name evidence="1" type="ORF">Q9K01_02390</name>
</gene>
<dbReference type="Pfam" id="PF02620">
    <property type="entry name" value="YceD"/>
    <property type="match status" value="1"/>
</dbReference>
<proteinExistence type="predicted"/>
<evidence type="ECO:0000313" key="2">
    <source>
        <dbReference type="Proteomes" id="UP001235664"/>
    </source>
</evidence>
<dbReference type="Proteomes" id="UP001235664">
    <property type="component" value="Unassembled WGS sequence"/>
</dbReference>
<name>A0ABT9H583_9SPHN</name>
<dbReference type="InterPro" id="IPR003772">
    <property type="entry name" value="YceD"/>
</dbReference>
<keyword evidence="2" id="KW-1185">Reference proteome</keyword>
<protein>
    <submittedName>
        <fullName evidence="1">YceD family protein</fullName>
    </submittedName>
</protein>
<dbReference type="EMBL" id="JAVAIL010000001">
    <property type="protein sequence ID" value="MDP4538476.1"/>
    <property type="molecule type" value="Genomic_DNA"/>
</dbReference>